<organism evidence="9 10">
    <name type="scientific">Cymbomonas tetramitiformis</name>
    <dbReference type="NCBI Taxonomy" id="36881"/>
    <lineage>
        <taxon>Eukaryota</taxon>
        <taxon>Viridiplantae</taxon>
        <taxon>Chlorophyta</taxon>
        <taxon>Pyramimonadophyceae</taxon>
        <taxon>Pyramimonadales</taxon>
        <taxon>Pyramimonadaceae</taxon>
        <taxon>Cymbomonas</taxon>
    </lineage>
</organism>
<evidence type="ECO:0000313" key="9">
    <source>
        <dbReference type="EMBL" id="KAK3268474.1"/>
    </source>
</evidence>
<evidence type="ECO:0000256" key="2">
    <source>
        <dbReference type="ARBA" id="ARBA00022692"/>
    </source>
</evidence>
<evidence type="ECO:0000256" key="4">
    <source>
        <dbReference type="ARBA" id="ARBA00022741"/>
    </source>
</evidence>
<dbReference type="PANTHER" id="PTHR24223:SF353">
    <property type="entry name" value="ABC TRANSPORTER ATP-BINDING PROTEIN_PERMEASE VMR1-RELATED"/>
    <property type="match status" value="1"/>
</dbReference>
<dbReference type="SUPFAM" id="SSF90123">
    <property type="entry name" value="ABC transporter transmembrane region"/>
    <property type="match status" value="1"/>
</dbReference>
<evidence type="ECO:0000256" key="6">
    <source>
        <dbReference type="ARBA" id="ARBA00022989"/>
    </source>
</evidence>
<evidence type="ECO:0000256" key="3">
    <source>
        <dbReference type="ARBA" id="ARBA00022737"/>
    </source>
</evidence>
<evidence type="ECO:0000256" key="5">
    <source>
        <dbReference type="ARBA" id="ARBA00022840"/>
    </source>
</evidence>
<evidence type="ECO:0000256" key="7">
    <source>
        <dbReference type="ARBA" id="ARBA00023136"/>
    </source>
</evidence>
<evidence type="ECO:0000259" key="8">
    <source>
        <dbReference type="PROSITE" id="PS50929"/>
    </source>
</evidence>
<dbReference type="Proteomes" id="UP001190700">
    <property type="component" value="Unassembled WGS sequence"/>
</dbReference>
<proteinExistence type="predicted"/>
<sequence length="149" mass="16792">MLSGLCTVRAFGHEERFLREHCLRIDDHTRAEYFLWISNRWLSIRLQLLSTAVSTLVGCYIVFGYTGLGAVGTVGRARAVGQAVMQCVRQHASVEMSMNYVERCDEFCRIEQEAAAVVDGNRPPPGWPNRGAIDIRELTVKYASTRRAL</sequence>
<keyword evidence="4" id="KW-0547">Nucleotide-binding</keyword>
<dbReference type="EMBL" id="LGRX02011811">
    <property type="protein sequence ID" value="KAK3268474.1"/>
    <property type="molecule type" value="Genomic_DNA"/>
</dbReference>
<evidence type="ECO:0000256" key="1">
    <source>
        <dbReference type="ARBA" id="ARBA00022448"/>
    </source>
</evidence>
<dbReference type="InterPro" id="IPR050173">
    <property type="entry name" value="ABC_transporter_C-like"/>
</dbReference>
<keyword evidence="6" id="KW-1133">Transmembrane helix</keyword>
<dbReference type="PROSITE" id="PS50929">
    <property type="entry name" value="ABC_TM1F"/>
    <property type="match status" value="1"/>
</dbReference>
<keyword evidence="10" id="KW-1185">Reference proteome</keyword>
<dbReference type="InterPro" id="IPR011527">
    <property type="entry name" value="ABC1_TM_dom"/>
</dbReference>
<dbReference type="AlphaFoldDB" id="A0AAE0L1M1"/>
<feature type="domain" description="ABC transmembrane type-1" evidence="8">
    <location>
        <begin position="1"/>
        <end position="74"/>
    </location>
</feature>
<reference evidence="9 10" key="1">
    <citation type="journal article" date="2015" name="Genome Biol. Evol.">
        <title>Comparative Genomics of a Bacterivorous Green Alga Reveals Evolutionary Causalities and Consequences of Phago-Mixotrophic Mode of Nutrition.</title>
        <authorList>
            <person name="Burns J.A."/>
            <person name="Paasch A."/>
            <person name="Narechania A."/>
            <person name="Kim E."/>
        </authorList>
    </citation>
    <scope>NUCLEOTIDE SEQUENCE [LARGE SCALE GENOMIC DNA]</scope>
    <source>
        <strain evidence="9 10">PLY_AMNH</strain>
    </source>
</reference>
<dbReference type="Gene3D" id="1.20.1560.10">
    <property type="entry name" value="ABC transporter type 1, transmembrane domain"/>
    <property type="match status" value="1"/>
</dbReference>
<dbReference type="PANTHER" id="PTHR24223">
    <property type="entry name" value="ATP-BINDING CASSETTE SUB-FAMILY C"/>
    <property type="match status" value="1"/>
</dbReference>
<keyword evidence="2" id="KW-0812">Transmembrane</keyword>
<keyword evidence="3" id="KW-0677">Repeat</keyword>
<protein>
    <recommendedName>
        <fullName evidence="8">ABC transmembrane type-1 domain-containing protein</fullName>
    </recommendedName>
</protein>
<dbReference type="GO" id="GO:0005524">
    <property type="term" value="F:ATP binding"/>
    <property type="evidence" value="ECO:0007669"/>
    <property type="project" value="UniProtKB-KW"/>
</dbReference>
<dbReference type="GO" id="GO:0140359">
    <property type="term" value="F:ABC-type transporter activity"/>
    <property type="evidence" value="ECO:0007669"/>
    <property type="project" value="InterPro"/>
</dbReference>
<evidence type="ECO:0000313" key="10">
    <source>
        <dbReference type="Proteomes" id="UP001190700"/>
    </source>
</evidence>
<name>A0AAE0L1M1_9CHLO</name>
<accession>A0AAE0L1M1</accession>
<dbReference type="InterPro" id="IPR036640">
    <property type="entry name" value="ABC1_TM_sf"/>
</dbReference>
<dbReference type="GO" id="GO:0016020">
    <property type="term" value="C:membrane"/>
    <property type="evidence" value="ECO:0007669"/>
    <property type="project" value="InterPro"/>
</dbReference>
<keyword evidence="5" id="KW-0067">ATP-binding</keyword>
<comment type="caution">
    <text evidence="9">The sequence shown here is derived from an EMBL/GenBank/DDBJ whole genome shotgun (WGS) entry which is preliminary data.</text>
</comment>
<gene>
    <name evidence="9" type="ORF">CYMTET_23029</name>
</gene>
<keyword evidence="1" id="KW-0813">Transport</keyword>
<keyword evidence="7" id="KW-0472">Membrane</keyword>